<dbReference type="EMBL" id="FOFO01000012">
    <property type="protein sequence ID" value="SEP97064.1"/>
    <property type="molecule type" value="Genomic_DNA"/>
</dbReference>
<evidence type="ECO:0000313" key="2">
    <source>
        <dbReference type="Proteomes" id="UP000199496"/>
    </source>
</evidence>
<dbReference type="AlphaFoldDB" id="A0A1H9C7E4"/>
<organism evidence="1 2">
    <name type="scientific">Ectothiorhodospira magna</name>
    <dbReference type="NCBI Taxonomy" id="867345"/>
    <lineage>
        <taxon>Bacteria</taxon>
        <taxon>Pseudomonadati</taxon>
        <taxon>Pseudomonadota</taxon>
        <taxon>Gammaproteobacteria</taxon>
        <taxon>Chromatiales</taxon>
        <taxon>Ectothiorhodospiraceae</taxon>
        <taxon>Ectothiorhodospira</taxon>
    </lineage>
</organism>
<proteinExistence type="predicted"/>
<protein>
    <submittedName>
        <fullName evidence="1">Uncharacterized protein</fullName>
    </submittedName>
</protein>
<sequence>MLSFIVCRKSGIEIDFDAINQRLKPFRKPCIHCLQALGVTDHVVDQEGQELSEHRVVAFGDFVCVNTTSPLGKML</sequence>
<dbReference type="Proteomes" id="UP000199496">
    <property type="component" value="Unassembled WGS sequence"/>
</dbReference>
<gene>
    <name evidence="1" type="ORF">SAMN05421693_11280</name>
</gene>
<reference evidence="1 2" key="1">
    <citation type="submission" date="2016-10" db="EMBL/GenBank/DDBJ databases">
        <authorList>
            <person name="de Groot N.N."/>
        </authorList>
    </citation>
    <scope>NUCLEOTIDE SEQUENCE [LARGE SCALE GENOMIC DNA]</scope>
    <source>
        <strain evidence="1 2">B7-7</strain>
    </source>
</reference>
<keyword evidence="2" id="KW-1185">Reference proteome</keyword>
<accession>A0A1H9C7E4</accession>
<evidence type="ECO:0000313" key="1">
    <source>
        <dbReference type="EMBL" id="SEP97064.1"/>
    </source>
</evidence>
<name>A0A1H9C7E4_9GAMM</name>